<evidence type="ECO:0000256" key="6">
    <source>
        <dbReference type="ARBA" id="ARBA00023125"/>
    </source>
</evidence>
<dbReference type="GO" id="GO:0006281">
    <property type="term" value="P:DNA repair"/>
    <property type="evidence" value="ECO:0007669"/>
    <property type="project" value="UniProtKB-UniRule"/>
</dbReference>
<comment type="caution">
    <text evidence="15">The sequence shown here is derived from an EMBL/GenBank/DDBJ whole genome shotgun (WGS) entry which is preliminary data.</text>
</comment>
<evidence type="ECO:0000256" key="2">
    <source>
        <dbReference type="ARBA" id="ARBA00015553"/>
    </source>
</evidence>
<keyword evidence="8 10" id="KW-0234">DNA repair</keyword>
<dbReference type="InterPro" id="IPR020588">
    <property type="entry name" value="RecA_ATP-bd"/>
</dbReference>
<keyword evidence="5 10" id="KW-0067">ATP-binding</keyword>
<keyword evidence="10" id="KW-0963">Cytoplasm</keyword>
<dbReference type="GO" id="GO:0009432">
    <property type="term" value="P:SOS response"/>
    <property type="evidence" value="ECO:0007669"/>
    <property type="project" value="UniProtKB-UniRule"/>
</dbReference>
<dbReference type="PROSITE" id="PS50162">
    <property type="entry name" value="RECA_2"/>
    <property type="match status" value="1"/>
</dbReference>
<protein>
    <recommendedName>
        <fullName evidence="2 10">Protein RecA</fullName>
    </recommendedName>
    <alternativeName>
        <fullName evidence="10 11">Recombinase A</fullName>
    </alternativeName>
</protein>
<proteinExistence type="inferred from homology"/>
<evidence type="ECO:0000256" key="4">
    <source>
        <dbReference type="ARBA" id="ARBA00022763"/>
    </source>
</evidence>
<evidence type="ECO:0000256" key="7">
    <source>
        <dbReference type="ARBA" id="ARBA00023172"/>
    </source>
</evidence>
<evidence type="ECO:0000259" key="13">
    <source>
        <dbReference type="PROSITE" id="PS50162"/>
    </source>
</evidence>
<dbReference type="InterPro" id="IPR023400">
    <property type="entry name" value="RecA_C_sf"/>
</dbReference>
<comment type="similarity">
    <text evidence="1 10 12">Belongs to the RecA family.</text>
</comment>
<keyword evidence="7 10" id="KW-0233">DNA recombination</keyword>
<dbReference type="GO" id="GO:0140664">
    <property type="term" value="F:ATP-dependent DNA damage sensor activity"/>
    <property type="evidence" value="ECO:0007669"/>
    <property type="project" value="InterPro"/>
</dbReference>
<dbReference type="SUPFAM" id="SSF52540">
    <property type="entry name" value="P-loop containing nucleoside triphosphate hydrolases"/>
    <property type="match status" value="1"/>
</dbReference>
<dbReference type="PANTHER" id="PTHR45900:SF1">
    <property type="entry name" value="MITOCHONDRIAL DNA REPAIR PROTEIN RECA HOMOLOG-RELATED"/>
    <property type="match status" value="1"/>
</dbReference>
<evidence type="ECO:0000256" key="5">
    <source>
        <dbReference type="ARBA" id="ARBA00022840"/>
    </source>
</evidence>
<dbReference type="PROSITE" id="PS50163">
    <property type="entry name" value="RECA_3"/>
    <property type="match status" value="1"/>
</dbReference>
<dbReference type="SMART" id="SM00382">
    <property type="entry name" value="AAA"/>
    <property type="match status" value="1"/>
</dbReference>
<evidence type="ECO:0000256" key="11">
    <source>
        <dbReference type="RuleBase" id="RU000526"/>
    </source>
</evidence>
<feature type="binding site" evidence="10">
    <location>
        <begin position="77"/>
        <end position="84"/>
    </location>
    <ligand>
        <name>ATP</name>
        <dbReference type="ChEBI" id="CHEBI:30616"/>
    </ligand>
</feature>
<comment type="function">
    <text evidence="10">Can catalyze the hydrolysis of ATP in the presence of single-stranded DNA, the ATP-dependent uptake of single-stranded DNA by duplex DNA, and the ATP-dependent hybridization of homologous single-stranded DNAs. It interacts with LexA causing its activation and leading to its autocatalytic cleavage.</text>
</comment>
<dbReference type="GO" id="GO:0005829">
    <property type="term" value="C:cytosol"/>
    <property type="evidence" value="ECO:0007669"/>
    <property type="project" value="TreeGrafter"/>
</dbReference>
<feature type="domain" description="RecA family profile 2" evidence="14">
    <location>
        <begin position="211"/>
        <end position="285"/>
    </location>
</feature>
<accession>A0A139SHR7</accession>
<dbReference type="HAMAP" id="MF_00268">
    <property type="entry name" value="RecA"/>
    <property type="match status" value="1"/>
</dbReference>
<dbReference type="PANTHER" id="PTHR45900">
    <property type="entry name" value="RECA"/>
    <property type="match status" value="1"/>
</dbReference>
<dbReference type="GO" id="GO:0003684">
    <property type="term" value="F:damaged DNA binding"/>
    <property type="evidence" value="ECO:0007669"/>
    <property type="project" value="UniProtKB-UniRule"/>
</dbReference>
<dbReference type="FunFam" id="3.40.50.300:FF:000087">
    <property type="entry name" value="Recombinase RecA"/>
    <property type="match status" value="1"/>
</dbReference>
<dbReference type="InterPro" id="IPR049261">
    <property type="entry name" value="RecA-like_C"/>
</dbReference>
<dbReference type="PRINTS" id="PR00142">
    <property type="entry name" value="RECA"/>
</dbReference>
<evidence type="ECO:0000256" key="10">
    <source>
        <dbReference type="HAMAP-Rule" id="MF_00268"/>
    </source>
</evidence>
<dbReference type="NCBIfam" id="TIGR02012">
    <property type="entry name" value="tigrfam_recA"/>
    <property type="match status" value="1"/>
</dbReference>
<dbReference type="InterPro" id="IPR003593">
    <property type="entry name" value="AAA+_ATPase"/>
</dbReference>
<dbReference type="AlphaFoldDB" id="A0A139SHR7"/>
<dbReference type="OrthoDB" id="9776733at2"/>
<evidence type="ECO:0000256" key="9">
    <source>
        <dbReference type="ARBA" id="ARBA00023236"/>
    </source>
</evidence>
<dbReference type="CDD" id="cd00983">
    <property type="entry name" value="RecA"/>
    <property type="match status" value="1"/>
</dbReference>
<evidence type="ECO:0000259" key="14">
    <source>
        <dbReference type="PROSITE" id="PS50163"/>
    </source>
</evidence>
<evidence type="ECO:0000256" key="8">
    <source>
        <dbReference type="ARBA" id="ARBA00023204"/>
    </source>
</evidence>
<dbReference type="GO" id="GO:0006310">
    <property type="term" value="P:DNA recombination"/>
    <property type="evidence" value="ECO:0007669"/>
    <property type="project" value="UniProtKB-UniRule"/>
</dbReference>
<evidence type="ECO:0000313" key="16">
    <source>
        <dbReference type="Proteomes" id="UP000070058"/>
    </source>
</evidence>
<dbReference type="RefSeq" id="WP_068631304.1">
    <property type="nucleotide sequence ID" value="NZ_LSZQ01000068.1"/>
</dbReference>
<dbReference type="PROSITE" id="PS00321">
    <property type="entry name" value="RECA_1"/>
    <property type="match status" value="1"/>
</dbReference>
<dbReference type="Proteomes" id="UP000070058">
    <property type="component" value="Unassembled WGS sequence"/>
</dbReference>
<dbReference type="InterPro" id="IPR013765">
    <property type="entry name" value="DNA_recomb/repair_RecA"/>
</dbReference>
<feature type="domain" description="RecA family profile 1" evidence="13">
    <location>
        <begin position="47"/>
        <end position="206"/>
    </location>
</feature>
<evidence type="ECO:0000313" key="15">
    <source>
        <dbReference type="EMBL" id="KXU34122.1"/>
    </source>
</evidence>
<dbReference type="Pfam" id="PF00154">
    <property type="entry name" value="RecA_N"/>
    <property type="match status" value="1"/>
</dbReference>
<sequence length="364" mass="38807">MSKAAPSRTIAPDTNSREKNIELAVSSITKQFGEGSIMRLGSNQKMAVDCLSTGSLLIDLALGGGGLPKGRIIEIYGPESSGKTTFCLSVIAQAQKRGGLAAFIDVEHALDPKYARVVGVNLDDLLVSQPDSGEDALNIMETLIRSNSIDVIVLDSVAALTTKAELEGQMGDATVGAQARLMSQAMRRLTAVVNKTKCICIFTNQIREKIGVMYGSPETTSGGRALKFFASVRIDIRRREPIKGAEGKIVGNRTKIKVVKNKIAPPFTEVEFDIMYDEGISTTGSLLDLALHHKVLEKRGSWISFDGELIGQGRDATRVAIKDNQALADKIQAAVMTKVDALKVGEDVSLPSGGSEDGGDAADE</sequence>
<dbReference type="InterPro" id="IPR027417">
    <property type="entry name" value="P-loop_NTPase"/>
</dbReference>
<dbReference type="GO" id="GO:0005524">
    <property type="term" value="F:ATP binding"/>
    <property type="evidence" value="ECO:0007669"/>
    <property type="project" value="UniProtKB-UniRule"/>
</dbReference>
<gene>
    <name evidence="10" type="primary">recA</name>
    <name evidence="15" type="ORF">AXK11_08740</name>
</gene>
<evidence type="ECO:0000256" key="1">
    <source>
        <dbReference type="ARBA" id="ARBA00009391"/>
    </source>
</evidence>
<keyword evidence="6 10" id="KW-0238">DNA-binding</keyword>
<dbReference type="SUPFAM" id="SSF54752">
    <property type="entry name" value="RecA protein, C-terminal domain"/>
    <property type="match status" value="1"/>
</dbReference>
<dbReference type="STRING" id="1548207.AXK11_08740"/>
<evidence type="ECO:0000256" key="3">
    <source>
        <dbReference type="ARBA" id="ARBA00022741"/>
    </source>
</evidence>
<organism evidence="15 16">
    <name type="scientific">Cephaloticoccus primus</name>
    <dbReference type="NCBI Taxonomy" id="1548207"/>
    <lineage>
        <taxon>Bacteria</taxon>
        <taxon>Pseudomonadati</taxon>
        <taxon>Verrucomicrobiota</taxon>
        <taxon>Opitutia</taxon>
        <taxon>Opitutales</taxon>
        <taxon>Opitutaceae</taxon>
        <taxon>Cephaloticoccus</taxon>
    </lineage>
</organism>
<evidence type="ECO:0000256" key="12">
    <source>
        <dbReference type="RuleBase" id="RU004527"/>
    </source>
</evidence>
<dbReference type="InterPro" id="IPR020587">
    <property type="entry name" value="RecA_monomer-monomer_interface"/>
</dbReference>
<keyword evidence="16" id="KW-1185">Reference proteome</keyword>
<reference evidence="16" key="1">
    <citation type="submission" date="2016-02" db="EMBL/GenBank/DDBJ databases">
        <authorList>
            <person name="Sanders J.G."/>
            <person name="Lin J.Y."/>
            <person name="Wertz J.T."/>
            <person name="Russell J.A."/>
            <person name="Moreau C.S."/>
            <person name="Powell S."/>
        </authorList>
    </citation>
    <scope>NUCLEOTIDE SEQUENCE [LARGE SCALE GENOMIC DNA]</scope>
    <source>
        <strain evidence="16">CAG34</strain>
    </source>
</reference>
<dbReference type="EMBL" id="LSZQ01000068">
    <property type="protein sequence ID" value="KXU34122.1"/>
    <property type="molecule type" value="Genomic_DNA"/>
</dbReference>
<dbReference type="Pfam" id="PF21096">
    <property type="entry name" value="RecA_C"/>
    <property type="match status" value="1"/>
</dbReference>
<dbReference type="InterPro" id="IPR020584">
    <property type="entry name" value="DNA_recomb/repair_RecA_CS"/>
</dbReference>
<dbReference type="InterPro" id="IPR049428">
    <property type="entry name" value="RecA-like_N"/>
</dbReference>
<comment type="subcellular location">
    <subcellularLocation>
        <location evidence="10">Cytoplasm</location>
    </subcellularLocation>
</comment>
<keyword evidence="3 10" id="KW-0547">Nucleotide-binding</keyword>
<name>A0A139SHR7_9BACT</name>
<keyword evidence="9 10" id="KW-0742">SOS response</keyword>
<dbReference type="GO" id="GO:0003697">
    <property type="term" value="F:single-stranded DNA binding"/>
    <property type="evidence" value="ECO:0007669"/>
    <property type="project" value="UniProtKB-UniRule"/>
</dbReference>
<dbReference type="Gene3D" id="3.40.50.300">
    <property type="entry name" value="P-loop containing nucleotide triphosphate hydrolases"/>
    <property type="match status" value="1"/>
</dbReference>
<keyword evidence="4 10" id="KW-0227">DNA damage</keyword>